<keyword evidence="2" id="KW-1185">Reference proteome</keyword>
<evidence type="ECO:0000313" key="2">
    <source>
        <dbReference type="Proteomes" id="UP001317259"/>
    </source>
</evidence>
<dbReference type="PANTHER" id="PTHR39428:SF1">
    <property type="entry name" value="F420H(2)-DEPENDENT QUINONE REDUCTASE RV1261C"/>
    <property type="match status" value="1"/>
</dbReference>
<dbReference type="RefSeq" id="WP_242383639.1">
    <property type="nucleotide sequence ID" value="NZ_JAKRKC020000001.1"/>
</dbReference>
<gene>
    <name evidence="1" type="ORF">MF672_005610</name>
</gene>
<dbReference type="PANTHER" id="PTHR39428">
    <property type="entry name" value="F420H(2)-DEPENDENT QUINONE REDUCTASE RV1261C"/>
    <property type="match status" value="1"/>
</dbReference>
<organism evidence="1 2">
    <name type="scientific">Actinomadura luzonensis</name>
    <dbReference type="NCBI Taxonomy" id="2805427"/>
    <lineage>
        <taxon>Bacteria</taxon>
        <taxon>Bacillati</taxon>
        <taxon>Actinomycetota</taxon>
        <taxon>Actinomycetes</taxon>
        <taxon>Streptosporangiales</taxon>
        <taxon>Thermomonosporaceae</taxon>
        <taxon>Actinomadura</taxon>
    </lineage>
</organism>
<dbReference type="Pfam" id="PF04075">
    <property type="entry name" value="F420H2_quin_red"/>
    <property type="match status" value="1"/>
</dbReference>
<dbReference type="EMBL" id="JAKRKC020000001">
    <property type="protein sequence ID" value="MCK2213274.1"/>
    <property type="molecule type" value="Genomic_DNA"/>
</dbReference>
<dbReference type="Proteomes" id="UP001317259">
    <property type="component" value="Unassembled WGS sequence"/>
</dbReference>
<dbReference type="InterPro" id="IPR004378">
    <property type="entry name" value="F420H2_quin_Rdtase"/>
</dbReference>
<dbReference type="NCBIfam" id="TIGR00026">
    <property type="entry name" value="hi_GC_TIGR00026"/>
    <property type="match status" value="1"/>
</dbReference>
<sequence length="169" mass="18592">MSGGRRAGDRVIAAVRPFFQWLAGTRGFALAGSRVVPALDRALSRLSGGRLLMGDRLIPHLLLTTTGSRTGRPRETPLACLPAGDGTFLVVGSNFGKERHPAWSGNLLKTPQATVTFRGRVVPVTATLLTGAERERVWPDLIRFWPLYQGYTERSGRELRVFRLTPRSP</sequence>
<protein>
    <submittedName>
        <fullName evidence="1">Nitroreductase family deazaflavin-dependent oxidoreductase</fullName>
    </submittedName>
</protein>
<accession>A0ABT0FLQ9</accession>
<comment type="caution">
    <text evidence="1">The sequence shown here is derived from an EMBL/GenBank/DDBJ whole genome shotgun (WGS) entry which is preliminary data.</text>
</comment>
<name>A0ABT0FLQ9_9ACTN</name>
<reference evidence="1 2" key="1">
    <citation type="submission" date="2022-04" db="EMBL/GenBank/DDBJ databases">
        <title>Genome draft of Actinomadura sp. ATCC 31491.</title>
        <authorList>
            <person name="Shi X."/>
            <person name="Du Y."/>
        </authorList>
    </citation>
    <scope>NUCLEOTIDE SEQUENCE [LARGE SCALE GENOMIC DNA]</scope>
    <source>
        <strain evidence="1 2">ATCC 31491</strain>
    </source>
</reference>
<evidence type="ECO:0000313" key="1">
    <source>
        <dbReference type="EMBL" id="MCK2213274.1"/>
    </source>
</evidence>
<proteinExistence type="predicted"/>